<dbReference type="EMBL" id="JBHUDG010000048">
    <property type="protein sequence ID" value="MFD1631494.1"/>
    <property type="molecule type" value="Genomic_DNA"/>
</dbReference>
<dbReference type="RefSeq" id="WP_379663862.1">
    <property type="nucleotide sequence ID" value="NZ_JBHUDG010000048.1"/>
</dbReference>
<accession>A0ABW4IHN2</accession>
<proteinExistence type="predicted"/>
<keyword evidence="2" id="KW-1185">Reference proteome</keyword>
<evidence type="ECO:0000313" key="2">
    <source>
        <dbReference type="Proteomes" id="UP001597118"/>
    </source>
</evidence>
<gene>
    <name evidence="1" type="ORF">ACFSAH_16590</name>
</gene>
<organism evidence="1 2">
    <name type="scientific">Pseudopedobacter beijingensis</name>
    <dbReference type="NCBI Taxonomy" id="1207056"/>
    <lineage>
        <taxon>Bacteria</taxon>
        <taxon>Pseudomonadati</taxon>
        <taxon>Bacteroidota</taxon>
        <taxon>Sphingobacteriia</taxon>
        <taxon>Sphingobacteriales</taxon>
        <taxon>Sphingobacteriaceae</taxon>
        <taxon>Pseudopedobacter</taxon>
    </lineage>
</organism>
<comment type="caution">
    <text evidence="1">The sequence shown here is derived from an EMBL/GenBank/DDBJ whole genome shotgun (WGS) entry which is preliminary data.</text>
</comment>
<sequence>MSCSKSKTTTETSFYYWKTVFDIDSNLKAVINDNEINRLYVRFFDIQIKNGQAIPLSPILFKTKPDISIVPVIYIKNEVMLDSLVDLQDLAQKTYGLIEQIAVKNNIQVEEIQLDCDWTLRSKSNYFDFIKAIKAVSQKNITSTIRLHQVKYYQKTGIPPVDKGVLMYYNMGKILPDKSNSIYERKTAQLYLKSLLNYPLELDVALPIYSWTIVSRNGTVINLLSKTTVQDYTDITKFRPLDPNRFVVTEANIKSGMFLKINDTIKVEAISKTDMDEMVEDLSRYLKQKPATLIYYDLDTINTTTFTDDKTFFKKTGARF</sequence>
<protein>
    <submittedName>
        <fullName evidence="1">Uncharacterized protein</fullName>
    </submittedName>
</protein>
<dbReference type="Proteomes" id="UP001597118">
    <property type="component" value="Unassembled WGS sequence"/>
</dbReference>
<reference evidence="2" key="1">
    <citation type="journal article" date="2019" name="Int. J. Syst. Evol. Microbiol.">
        <title>The Global Catalogue of Microorganisms (GCM) 10K type strain sequencing project: providing services to taxonomists for standard genome sequencing and annotation.</title>
        <authorList>
            <consortium name="The Broad Institute Genomics Platform"/>
            <consortium name="The Broad Institute Genome Sequencing Center for Infectious Disease"/>
            <person name="Wu L."/>
            <person name="Ma J."/>
        </authorList>
    </citation>
    <scope>NUCLEOTIDE SEQUENCE [LARGE SCALE GENOMIC DNA]</scope>
    <source>
        <strain evidence="2">CCUG 53762</strain>
    </source>
</reference>
<name>A0ABW4IHN2_9SPHI</name>
<evidence type="ECO:0000313" key="1">
    <source>
        <dbReference type="EMBL" id="MFD1631494.1"/>
    </source>
</evidence>